<proteinExistence type="predicted"/>
<comment type="caution">
    <text evidence="2">The sequence shown here is derived from an EMBL/GenBank/DDBJ whole genome shotgun (WGS) entry which is preliminary data.</text>
</comment>
<feature type="domain" description="TLDc" evidence="1">
    <location>
        <begin position="222"/>
        <end position="393"/>
    </location>
</feature>
<evidence type="ECO:0000313" key="2">
    <source>
        <dbReference type="EMBL" id="CAD8093546.1"/>
    </source>
</evidence>
<reference evidence="2" key="1">
    <citation type="submission" date="2021-01" db="EMBL/GenBank/DDBJ databases">
        <authorList>
            <consortium name="Genoscope - CEA"/>
            <person name="William W."/>
        </authorList>
    </citation>
    <scope>NUCLEOTIDE SEQUENCE</scope>
</reference>
<name>A0A8S1NUI7_9CILI</name>
<dbReference type="InterPro" id="IPR006571">
    <property type="entry name" value="TLDc_dom"/>
</dbReference>
<accession>A0A8S1NUI7</accession>
<dbReference type="Proteomes" id="UP000692954">
    <property type="component" value="Unassembled WGS sequence"/>
</dbReference>
<protein>
    <recommendedName>
        <fullName evidence="1">TLDc domain-containing protein</fullName>
    </recommendedName>
</protein>
<dbReference type="OrthoDB" id="309150at2759"/>
<dbReference type="AlphaFoldDB" id="A0A8S1NUI7"/>
<organism evidence="2 3">
    <name type="scientific">Paramecium sonneborni</name>
    <dbReference type="NCBI Taxonomy" id="65129"/>
    <lineage>
        <taxon>Eukaryota</taxon>
        <taxon>Sar</taxon>
        <taxon>Alveolata</taxon>
        <taxon>Ciliophora</taxon>
        <taxon>Intramacronucleata</taxon>
        <taxon>Oligohymenophorea</taxon>
        <taxon>Peniculida</taxon>
        <taxon>Parameciidae</taxon>
        <taxon>Paramecium</taxon>
    </lineage>
</organism>
<evidence type="ECO:0000259" key="1">
    <source>
        <dbReference type="Pfam" id="PF07534"/>
    </source>
</evidence>
<evidence type="ECO:0000313" key="3">
    <source>
        <dbReference type="Proteomes" id="UP000692954"/>
    </source>
</evidence>
<gene>
    <name evidence="2" type="ORF">PSON_ATCC_30995.1.T0610024</name>
</gene>
<sequence>MNNIRCKDHPDNQIIFITWNSTIVKFICDECMAIDLQEGDLLQKQCKKMAIKKAIKEPEYFFTQFSLDEKNKTFFSAFKKFPDVELMNIIEKTKQNIQYIQLILDSIMKELQSEINKLINNKDIVRKQLNKVSQYQEFKELIQSLNKKQKVTHDAVRQIEIQLEKIFLGIEKNSSDFNQEIKKAQEISKIDKVNDFLGIEQLRLQIEQFKQISAFFMPVQKPIVPEEYFQYLLNKISLGAKKQIKFTDIIFDQQKDNLNSINFWNCVKDKENLLMIFKSQSGNIFGAYTPIKWVYEDTEIMDHSCNSFLFSYTHKSIHQNNKGFHALNLQKYKGPCFGQKYLSIDFDLYIEGDFQKGYSNLGKAYTKESSQDSKTHLFGQETPNIIQCQIFQIIFK</sequence>
<dbReference type="Pfam" id="PF07534">
    <property type="entry name" value="TLD"/>
    <property type="match status" value="1"/>
</dbReference>
<dbReference type="EMBL" id="CAJJDN010000061">
    <property type="protein sequence ID" value="CAD8093546.1"/>
    <property type="molecule type" value="Genomic_DNA"/>
</dbReference>
<keyword evidence="3" id="KW-1185">Reference proteome</keyword>